<evidence type="ECO:0000313" key="1">
    <source>
        <dbReference type="EMBL" id="OGY26496.1"/>
    </source>
</evidence>
<evidence type="ECO:0000313" key="2">
    <source>
        <dbReference type="Proteomes" id="UP000177588"/>
    </source>
</evidence>
<dbReference type="STRING" id="1802597.A2Z24_00805"/>
<gene>
    <name evidence="1" type="ORF">A2Z24_00805</name>
</gene>
<dbReference type="AlphaFoldDB" id="A0A1G1WFM0"/>
<name>A0A1G1WFM0_9BACT</name>
<organism evidence="1 2">
    <name type="scientific">Candidatus Woykebacteria bacterium RBG_16_44_10</name>
    <dbReference type="NCBI Taxonomy" id="1802597"/>
    <lineage>
        <taxon>Bacteria</taxon>
        <taxon>Candidatus Woykeibacteriota</taxon>
    </lineage>
</organism>
<accession>A0A1G1WFM0</accession>
<dbReference type="Proteomes" id="UP000177588">
    <property type="component" value="Unassembled WGS sequence"/>
</dbReference>
<reference evidence="1 2" key="1">
    <citation type="journal article" date="2016" name="Nat. Commun.">
        <title>Thousands of microbial genomes shed light on interconnected biogeochemical processes in an aquifer system.</title>
        <authorList>
            <person name="Anantharaman K."/>
            <person name="Brown C.T."/>
            <person name="Hug L.A."/>
            <person name="Sharon I."/>
            <person name="Castelle C.J."/>
            <person name="Probst A.J."/>
            <person name="Thomas B.C."/>
            <person name="Singh A."/>
            <person name="Wilkins M.J."/>
            <person name="Karaoz U."/>
            <person name="Brodie E.L."/>
            <person name="Williams K.H."/>
            <person name="Hubbard S.S."/>
            <person name="Banfield J.F."/>
        </authorList>
    </citation>
    <scope>NUCLEOTIDE SEQUENCE [LARGE SCALE GENOMIC DNA]</scope>
</reference>
<sequence>MTKSIQSNNEYEAKWYQQGYEEGWKDRDSDYQDVRIDSPLEAYKEELKKRIGGLKIITPIVEPPPNNLSQSQIFASGQVNMLMRVREVLDD</sequence>
<proteinExistence type="predicted"/>
<protein>
    <submittedName>
        <fullName evidence="1">Uncharacterized protein</fullName>
    </submittedName>
</protein>
<dbReference type="EMBL" id="MHCT01000006">
    <property type="protein sequence ID" value="OGY26496.1"/>
    <property type="molecule type" value="Genomic_DNA"/>
</dbReference>
<comment type="caution">
    <text evidence="1">The sequence shown here is derived from an EMBL/GenBank/DDBJ whole genome shotgun (WGS) entry which is preliminary data.</text>
</comment>